<name>A0A381UV13_9ZZZZ</name>
<accession>A0A381UV13</accession>
<dbReference type="InterPro" id="IPR029069">
    <property type="entry name" value="HotDog_dom_sf"/>
</dbReference>
<organism evidence="2">
    <name type="scientific">marine metagenome</name>
    <dbReference type="NCBI Taxonomy" id="408172"/>
    <lineage>
        <taxon>unclassified sequences</taxon>
        <taxon>metagenomes</taxon>
        <taxon>ecological metagenomes</taxon>
    </lineage>
</organism>
<reference evidence="2" key="1">
    <citation type="submission" date="2018-05" db="EMBL/GenBank/DDBJ databases">
        <authorList>
            <person name="Lanie J.A."/>
            <person name="Ng W.-L."/>
            <person name="Kazmierczak K.M."/>
            <person name="Andrzejewski T.M."/>
            <person name="Davidsen T.M."/>
            <person name="Wayne K.J."/>
            <person name="Tettelin H."/>
            <person name="Glass J.I."/>
            <person name="Rusch D."/>
            <person name="Podicherti R."/>
            <person name="Tsui H.-C.T."/>
            <person name="Winkler M.E."/>
        </authorList>
    </citation>
    <scope>NUCLEOTIDE SEQUENCE</scope>
</reference>
<sequence>MSDLLTPEIRQWIGRSDEPQRLEVTRRDIVKYAIATQQRQQKYQRGDEAPPMFLFNAHQPLVPVEALRPDGLTMDPLLPDLPLKRVMAGGVKNTYHRPVKPGDALILTRTLTDIYEKQGSTGPLIFVVYAVRVETEDGELVMDETRRRIFR</sequence>
<dbReference type="EMBL" id="UINC01007199">
    <property type="protein sequence ID" value="SVA31976.1"/>
    <property type="molecule type" value="Genomic_DNA"/>
</dbReference>
<evidence type="ECO:0000259" key="1">
    <source>
        <dbReference type="Pfam" id="PF13452"/>
    </source>
</evidence>
<evidence type="ECO:0000313" key="2">
    <source>
        <dbReference type="EMBL" id="SVA31976.1"/>
    </source>
</evidence>
<gene>
    <name evidence="2" type="ORF">METZ01_LOCUS84830</name>
</gene>
<dbReference type="Gene3D" id="3.10.129.10">
    <property type="entry name" value="Hotdog Thioesterase"/>
    <property type="match status" value="1"/>
</dbReference>
<proteinExistence type="predicted"/>
<dbReference type="SUPFAM" id="SSF54637">
    <property type="entry name" value="Thioesterase/thiol ester dehydrase-isomerase"/>
    <property type="match status" value="1"/>
</dbReference>
<protein>
    <recommendedName>
        <fullName evidence="1">FAS1-like dehydratase domain-containing protein</fullName>
    </recommendedName>
</protein>
<feature type="domain" description="FAS1-like dehydratase" evidence="1">
    <location>
        <begin position="11"/>
        <end position="143"/>
    </location>
</feature>
<dbReference type="Pfam" id="PF13452">
    <property type="entry name" value="FAS1_DH_region"/>
    <property type="match status" value="1"/>
</dbReference>
<dbReference type="AlphaFoldDB" id="A0A381UV13"/>
<dbReference type="InterPro" id="IPR039569">
    <property type="entry name" value="FAS1-like_DH_region"/>
</dbReference>